<reference evidence="3 4" key="1">
    <citation type="journal article" date="2019" name="Int. J. Syst. Evol. Microbiol.">
        <title>The Global Catalogue of Microorganisms (GCM) 10K type strain sequencing project: providing services to taxonomists for standard genome sequencing and annotation.</title>
        <authorList>
            <consortium name="The Broad Institute Genomics Platform"/>
            <consortium name="The Broad Institute Genome Sequencing Center for Infectious Disease"/>
            <person name="Wu L."/>
            <person name="Ma J."/>
        </authorList>
    </citation>
    <scope>NUCLEOTIDE SEQUENCE [LARGE SCALE GENOMIC DNA]</scope>
    <source>
        <strain evidence="3 4">JCM 6307</strain>
    </source>
</reference>
<feature type="domain" description="UspA" evidence="2">
    <location>
        <begin position="146"/>
        <end position="288"/>
    </location>
</feature>
<dbReference type="PANTHER" id="PTHR46268:SF6">
    <property type="entry name" value="UNIVERSAL STRESS PROTEIN UP12"/>
    <property type="match status" value="1"/>
</dbReference>
<dbReference type="RefSeq" id="WP_344384235.1">
    <property type="nucleotide sequence ID" value="NZ_BAAATA010000022.1"/>
</dbReference>
<dbReference type="PANTHER" id="PTHR46268">
    <property type="entry name" value="STRESS RESPONSE PROTEIN NHAX"/>
    <property type="match status" value="1"/>
</dbReference>
<dbReference type="InterPro" id="IPR014729">
    <property type="entry name" value="Rossmann-like_a/b/a_fold"/>
</dbReference>
<name>A0ABN3M6C5_9ACTN</name>
<evidence type="ECO:0000313" key="4">
    <source>
        <dbReference type="Proteomes" id="UP001501358"/>
    </source>
</evidence>
<dbReference type="InterPro" id="IPR006015">
    <property type="entry name" value="Universal_stress_UspA"/>
</dbReference>
<evidence type="ECO:0000256" key="1">
    <source>
        <dbReference type="ARBA" id="ARBA00008791"/>
    </source>
</evidence>
<dbReference type="InterPro" id="IPR006016">
    <property type="entry name" value="UspA"/>
</dbReference>
<evidence type="ECO:0000313" key="3">
    <source>
        <dbReference type="EMBL" id="GAA2496598.1"/>
    </source>
</evidence>
<comment type="caution">
    <text evidence="3">The sequence shown here is derived from an EMBL/GenBank/DDBJ whole genome shotgun (WGS) entry which is preliminary data.</text>
</comment>
<dbReference type="Pfam" id="PF00582">
    <property type="entry name" value="Usp"/>
    <property type="match status" value="2"/>
</dbReference>
<dbReference type="Gene3D" id="3.40.50.620">
    <property type="entry name" value="HUPs"/>
    <property type="match status" value="2"/>
</dbReference>
<feature type="domain" description="UspA" evidence="2">
    <location>
        <begin position="1"/>
        <end position="135"/>
    </location>
</feature>
<comment type="similarity">
    <text evidence="1">Belongs to the universal stress protein A family.</text>
</comment>
<dbReference type="PRINTS" id="PR01438">
    <property type="entry name" value="UNVRSLSTRESS"/>
</dbReference>
<dbReference type="EMBL" id="BAAATA010000022">
    <property type="protein sequence ID" value="GAA2496598.1"/>
    <property type="molecule type" value="Genomic_DNA"/>
</dbReference>
<accession>A0ABN3M6C5</accession>
<dbReference type="SUPFAM" id="SSF52402">
    <property type="entry name" value="Adenine nucleotide alpha hydrolases-like"/>
    <property type="match status" value="2"/>
</dbReference>
<gene>
    <name evidence="3" type="ORF">GCM10010406_36150</name>
</gene>
<keyword evidence="4" id="KW-1185">Reference proteome</keyword>
<sequence length="290" mass="30769">MLEPITVGVDGSDESLAATRWAAREATLRDLPLRVVHAWERRSQPEWADLLTDMHGWAEKLLSGAAEEVRGSHPGLPVSTDLLPALPVPALLGASGNSRMLVLGSRGLGTVSGFLLGSVGLAVAARSDCPVVSVRAGSLPEEGAGYGEIVLGIDVEQAGEALLEFAFDAAARRSAPLRIVHTWNFPAVYAYAYGYGMSIETDLRGDLERAQTQALTEVLAPWRERFPGVQITPEVVSGPASEQLLQRANTADLVIVGRRHRAAPVGPRLGSVAHAVLHHATCPVAVVPHD</sequence>
<evidence type="ECO:0000259" key="2">
    <source>
        <dbReference type="Pfam" id="PF00582"/>
    </source>
</evidence>
<organism evidence="3 4">
    <name type="scientific">Streptomyces thermolineatus</name>
    <dbReference type="NCBI Taxonomy" id="44033"/>
    <lineage>
        <taxon>Bacteria</taxon>
        <taxon>Bacillati</taxon>
        <taxon>Actinomycetota</taxon>
        <taxon>Actinomycetes</taxon>
        <taxon>Kitasatosporales</taxon>
        <taxon>Streptomycetaceae</taxon>
        <taxon>Streptomyces</taxon>
    </lineage>
</organism>
<dbReference type="Proteomes" id="UP001501358">
    <property type="component" value="Unassembled WGS sequence"/>
</dbReference>
<protein>
    <submittedName>
        <fullName evidence="3">Universal stress protein</fullName>
    </submittedName>
</protein>
<proteinExistence type="inferred from homology"/>